<evidence type="ECO:0000256" key="2">
    <source>
        <dbReference type="ARBA" id="ARBA00004191"/>
    </source>
</evidence>
<dbReference type="Pfam" id="PF03283">
    <property type="entry name" value="PAE"/>
    <property type="match status" value="1"/>
</dbReference>
<accession>A0A0K9PVR9</accession>
<reference evidence="8" key="1">
    <citation type="journal article" date="2016" name="Nature">
        <title>The genome of the seagrass Zostera marina reveals angiosperm adaptation to the sea.</title>
        <authorList>
            <person name="Olsen J.L."/>
            <person name="Rouze P."/>
            <person name="Verhelst B."/>
            <person name="Lin Y.-C."/>
            <person name="Bayer T."/>
            <person name="Collen J."/>
            <person name="Dattolo E."/>
            <person name="De Paoli E."/>
            <person name="Dittami S."/>
            <person name="Maumus F."/>
            <person name="Michel G."/>
            <person name="Kersting A."/>
            <person name="Lauritano C."/>
            <person name="Lohaus R."/>
            <person name="Toepel M."/>
            <person name="Tonon T."/>
            <person name="Vanneste K."/>
            <person name="Amirebrahimi M."/>
            <person name="Brakel J."/>
            <person name="Bostroem C."/>
            <person name="Chovatia M."/>
            <person name="Grimwood J."/>
            <person name="Jenkins J.W."/>
            <person name="Jueterbock A."/>
            <person name="Mraz A."/>
            <person name="Stam W.T."/>
            <person name="Tice H."/>
            <person name="Bornberg-Bauer E."/>
            <person name="Green P.J."/>
            <person name="Pearson G.A."/>
            <person name="Procaccini G."/>
            <person name="Duarte C.M."/>
            <person name="Schmutz J."/>
            <person name="Reusch T.B.H."/>
            <person name="Van de Peer Y."/>
        </authorList>
    </citation>
    <scope>NUCLEOTIDE SEQUENCE [LARGE SCALE GENOMIC DNA]</scope>
    <source>
        <strain evidence="8">cv. Finnish</strain>
    </source>
</reference>
<dbReference type="OrthoDB" id="2015280at2759"/>
<keyword evidence="5" id="KW-0961">Cell wall biogenesis/degradation</keyword>
<evidence type="ECO:0000256" key="4">
    <source>
        <dbReference type="ARBA" id="ARBA00022512"/>
    </source>
</evidence>
<keyword evidence="8" id="KW-1185">Reference proteome</keyword>
<dbReference type="EMBL" id="LFYR01000604">
    <property type="protein sequence ID" value="KMZ73098.1"/>
    <property type="molecule type" value="Genomic_DNA"/>
</dbReference>
<dbReference type="STRING" id="29655.A0A0K9PVR9"/>
<keyword evidence="4 5" id="KW-0134">Cell wall</keyword>
<keyword evidence="5" id="KW-0964">Secreted</keyword>
<comment type="caution">
    <text evidence="7">The sequence shown here is derived from an EMBL/GenBank/DDBJ whole genome shotgun (WGS) entry which is preliminary data.</text>
</comment>
<dbReference type="PANTHER" id="PTHR21562:SF83">
    <property type="entry name" value="PECTIN ACETYLESTERASE 4"/>
    <property type="match status" value="1"/>
</dbReference>
<sequence length="433" mass="49098">MHISREMAIHRLRLWWTRGSGRDLVISVIGFGSLFIALIFTIAPLFSDKQQHYLLQDEQHHSPFLVDLTLLQNAHQKNAVCLDGSPAAYHFTKGFGSGSSSWIVHLEGGSWCSTVSSCILRKSTALGSSDLMEKQKEFKGILSNDASQNPDFFNWNKVKIRYCDGASFLGRDGNKNENKTGLFFRGQIIWESIMEELLTRGLKDASQALLTGCSAGGLATFFHCDSFHALLPSVARVKCFSDGGYFLDSKDISGAMTIRSFYRDVIDLHDLEKILPRDCIANKEASQCFFPQELIKFIDTPFLILNSAYDWWQIIHVLVAKKLNPGLLWERCMTNIQSCSQDQIKIINGFRETLISTLRDFQHRKDSGLYINSCYQHCQATSDLWHSLKINNKSIAEAVGDWYLDRDEVKIIDCAYPCNPTCEHADLSLYKFN</sequence>
<evidence type="ECO:0000256" key="3">
    <source>
        <dbReference type="ARBA" id="ARBA00005784"/>
    </source>
</evidence>
<evidence type="ECO:0000313" key="8">
    <source>
        <dbReference type="Proteomes" id="UP000036987"/>
    </source>
</evidence>
<dbReference type="Proteomes" id="UP000036987">
    <property type="component" value="Unassembled WGS sequence"/>
</dbReference>
<comment type="similarity">
    <text evidence="3 5">Belongs to the pectinacetylesterase family.</text>
</comment>
<comment type="subcellular location">
    <subcellularLocation>
        <location evidence="2 5">Secreted</location>
        <location evidence="2 5">Cell wall</location>
    </subcellularLocation>
</comment>
<dbReference type="GO" id="GO:0071555">
    <property type="term" value="P:cell wall organization"/>
    <property type="evidence" value="ECO:0007669"/>
    <property type="project" value="UniProtKB-KW"/>
</dbReference>
<dbReference type="GO" id="GO:0016787">
    <property type="term" value="F:hydrolase activity"/>
    <property type="evidence" value="ECO:0007669"/>
    <property type="project" value="UniProtKB-KW"/>
</dbReference>
<evidence type="ECO:0000256" key="5">
    <source>
        <dbReference type="RuleBase" id="RU363114"/>
    </source>
</evidence>
<dbReference type="AlphaFoldDB" id="A0A0K9PVR9"/>
<dbReference type="InterPro" id="IPR004963">
    <property type="entry name" value="PAE/NOTUM"/>
</dbReference>
<evidence type="ECO:0000256" key="6">
    <source>
        <dbReference type="SAM" id="Phobius"/>
    </source>
</evidence>
<keyword evidence="6" id="KW-1133">Transmembrane helix</keyword>
<protein>
    <recommendedName>
        <fullName evidence="5">Pectin acetylesterase</fullName>
        <ecNumber evidence="5">3.1.1.-</ecNumber>
    </recommendedName>
</protein>
<keyword evidence="6" id="KW-0812">Transmembrane</keyword>
<evidence type="ECO:0000256" key="1">
    <source>
        <dbReference type="ARBA" id="ARBA00003534"/>
    </source>
</evidence>
<evidence type="ECO:0000313" key="7">
    <source>
        <dbReference type="EMBL" id="KMZ73098.1"/>
    </source>
</evidence>
<keyword evidence="6" id="KW-0472">Membrane</keyword>
<keyword evidence="5" id="KW-0378">Hydrolase</keyword>
<gene>
    <name evidence="7" type="ORF">ZOSMA_154G00420</name>
</gene>
<proteinExistence type="inferred from homology"/>
<comment type="function">
    <text evidence="1 5">Hydrolyzes acetyl esters in homogalacturonan regions of pectin. In type I primary cell wall, galacturonic acid residues of pectin can be acetylated at the O-2 and O-3 positions. Decreasing the degree of acetylation of pectin gels in vitro alters their physical properties.</text>
</comment>
<dbReference type="OMA" id="HCQTEME"/>
<dbReference type="EC" id="3.1.1.-" evidence="5"/>
<dbReference type="PANTHER" id="PTHR21562">
    <property type="entry name" value="NOTUM-RELATED"/>
    <property type="match status" value="1"/>
</dbReference>
<feature type="transmembrane region" description="Helical" evidence="6">
    <location>
        <begin position="21"/>
        <end position="46"/>
    </location>
</feature>
<name>A0A0K9PVR9_ZOSMR</name>
<organism evidence="7 8">
    <name type="scientific">Zostera marina</name>
    <name type="common">Eelgrass</name>
    <dbReference type="NCBI Taxonomy" id="29655"/>
    <lineage>
        <taxon>Eukaryota</taxon>
        <taxon>Viridiplantae</taxon>
        <taxon>Streptophyta</taxon>
        <taxon>Embryophyta</taxon>
        <taxon>Tracheophyta</taxon>
        <taxon>Spermatophyta</taxon>
        <taxon>Magnoliopsida</taxon>
        <taxon>Liliopsida</taxon>
        <taxon>Zosteraceae</taxon>
        <taxon>Zostera</taxon>
    </lineage>
</organism>